<evidence type="ECO:0000259" key="10">
    <source>
        <dbReference type="PROSITE" id="PS50905"/>
    </source>
</evidence>
<proteinExistence type="inferred from homology"/>
<evidence type="ECO:0000256" key="7">
    <source>
        <dbReference type="PIRNR" id="PIRNR002560"/>
    </source>
</evidence>
<dbReference type="EC" id="1.16.3.1" evidence="7"/>
<dbReference type="Proteomes" id="UP000553706">
    <property type="component" value="Unassembled WGS sequence"/>
</dbReference>
<dbReference type="GO" id="GO:0006879">
    <property type="term" value="P:intracellular iron ion homeostasis"/>
    <property type="evidence" value="ECO:0007669"/>
    <property type="project" value="UniProtKB-KW"/>
</dbReference>
<gene>
    <name evidence="11" type="ORF">HNP71_000878</name>
</gene>
<dbReference type="PIRSF" id="PIRSF002560">
    <property type="entry name" value="Bacterioferritin"/>
    <property type="match status" value="1"/>
</dbReference>
<dbReference type="InterPro" id="IPR012347">
    <property type="entry name" value="Ferritin-like"/>
</dbReference>
<organism evidence="11 12">
    <name type="scientific">Acidocella aromatica</name>
    <dbReference type="NCBI Taxonomy" id="1303579"/>
    <lineage>
        <taxon>Bacteria</taxon>
        <taxon>Pseudomonadati</taxon>
        <taxon>Pseudomonadota</taxon>
        <taxon>Alphaproteobacteria</taxon>
        <taxon>Acetobacterales</taxon>
        <taxon>Acidocellaceae</taxon>
        <taxon>Acidocella</taxon>
    </lineage>
</organism>
<keyword evidence="3 7" id="KW-0409">Iron storage</keyword>
<dbReference type="CDD" id="cd00907">
    <property type="entry name" value="Bacterioferritin"/>
    <property type="match status" value="1"/>
</dbReference>
<dbReference type="SUPFAM" id="SSF47240">
    <property type="entry name" value="Ferritin-like"/>
    <property type="match status" value="1"/>
</dbReference>
<keyword evidence="11" id="KW-0560">Oxidoreductase</keyword>
<protein>
    <recommendedName>
        <fullName evidence="7 9">Bacterioferritin</fullName>
        <ecNumber evidence="7">1.16.3.1</ecNumber>
    </recommendedName>
</protein>
<reference evidence="11 12" key="1">
    <citation type="submission" date="2020-08" db="EMBL/GenBank/DDBJ databases">
        <title>Genomic Encyclopedia of Type Strains, Phase IV (KMG-IV): sequencing the most valuable type-strain genomes for metagenomic binning, comparative biology and taxonomic classification.</title>
        <authorList>
            <person name="Goeker M."/>
        </authorList>
    </citation>
    <scope>NUCLEOTIDE SEQUENCE [LARGE SCALE GENOMIC DNA]</scope>
    <source>
        <strain evidence="11 12">DSM 27026</strain>
    </source>
</reference>
<evidence type="ECO:0000256" key="4">
    <source>
        <dbReference type="ARBA" id="ARBA00022617"/>
    </source>
</evidence>
<dbReference type="PANTHER" id="PTHR30295">
    <property type="entry name" value="BACTERIOFERRITIN"/>
    <property type="match status" value="1"/>
</dbReference>
<evidence type="ECO:0000256" key="8">
    <source>
        <dbReference type="PIRSR" id="PIRSR002560-1"/>
    </source>
</evidence>
<feature type="binding site" evidence="8">
    <location>
        <position position="94"/>
    </location>
    <ligand>
        <name>Fe cation</name>
        <dbReference type="ChEBI" id="CHEBI:24875"/>
        <label>2</label>
    </ligand>
</feature>
<feature type="domain" description="Ferritin-like diiron" evidence="10">
    <location>
        <begin position="1"/>
        <end position="145"/>
    </location>
</feature>
<dbReference type="NCBIfam" id="TIGR00754">
    <property type="entry name" value="bfr"/>
    <property type="match status" value="1"/>
</dbReference>
<evidence type="ECO:0000256" key="3">
    <source>
        <dbReference type="ARBA" id="ARBA00022434"/>
    </source>
</evidence>
<feature type="binding site" evidence="8">
    <location>
        <position position="127"/>
    </location>
    <ligand>
        <name>Fe cation</name>
        <dbReference type="ChEBI" id="CHEBI:24875"/>
        <label>2</label>
    </ligand>
</feature>
<feature type="binding site" evidence="8">
    <location>
        <position position="130"/>
    </location>
    <ligand>
        <name>Fe cation</name>
        <dbReference type="ChEBI" id="CHEBI:24875"/>
        <label>2</label>
    </ligand>
</feature>
<dbReference type="PANTHER" id="PTHR30295:SF0">
    <property type="entry name" value="BACTERIOFERRITIN"/>
    <property type="match status" value="1"/>
</dbReference>
<dbReference type="PRINTS" id="PR00601">
    <property type="entry name" value="BACFERRITIN"/>
</dbReference>
<evidence type="ECO:0000313" key="11">
    <source>
        <dbReference type="EMBL" id="MBB5372640.1"/>
    </source>
</evidence>
<keyword evidence="5 7" id="KW-0479">Metal-binding</keyword>
<dbReference type="AlphaFoldDB" id="A0A840VME5"/>
<evidence type="ECO:0000256" key="6">
    <source>
        <dbReference type="ARBA" id="ARBA00023004"/>
    </source>
</evidence>
<comment type="catalytic activity">
    <reaction evidence="7">
        <text>4 Fe(2+) + O2 + 4 H(+) = 4 Fe(3+) + 2 H2O</text>
        <dbReference type="Rhea" id="RHEA:11148"/>
        <dbReference type="ChEBI" id="CHEBI:15377"/>
        <dbReference type="ChEBI" id="CHEBI:15378"/>
        <dbReference type="ChEBI" id="CHEBI:15379"/>
        <dbReference type="ChEBI" id="CHEBI:29033"/>
        <dbReference type="ChEBI" id="CHEBI:29034"/>
        <dbReference type="EC" id="1.16.3.1"/>
    </reaction>
</comment>
<dbReference type="PROSITE" id="PS50905">
    <property type="entry name" value="FERRITIN_LIKE"/>
    <property type="match status" value="1"/>
</dbReference>
<comment type="function">
    <text evidence="7">Iron-storage protein, whose ferroxidase center binds Fe(2+), oxidizes it using dioxygen to Fe(3+), and participates in the subsequent Fe(3+) oxide mineral core formation within the central cavity of the BFR protein shell.</text>
</comment>
<dbReference type="GO" id="GO:0006826">
    <property type="term" value="P:iron ion transport"/>
    <property type="evidence" value="ECO:0007669"/>
    <property type="project" value="InterPro"/>
</dbReference>
<dbReference type="InterPro" id="IPR002024">
    <property type="entry name" value="Bacterioferritin"/>
</dbReference>
<feature type="binding site" evidence="8">
    <location>
        <position position="127"/>
    </location>
    <ligand>
        <name>Fe cation</name>
        <dbReference type="ChEBI" id="CHEBI:24875"/>
        <label>1</label>
    </ligand>
</feature>
<dbReference type="GO" id="GO:0020037">
    <property type="term" value="F:heme binding"/>
    <property type="evidence" value="ECO:0007669"/>
    <property type="project" value="TreeGrafter"/>
</dbReference>
<evidence type="ECO:0000256" key="9">
    <source>
        <dbReference type="RuleBase" id="RU000623"/>
    </source>
</evidence>
<dbReference type="GO" id="GO:0005829">
    <property type="term" value="C:cytosol"/>
    <property type="evidence" value="ECO:0007669"/>
    <property type="project" value="TreeGrafter"/>
</dbReference>
<feature type="binding site" description="axial binding residue" evidence="8">
    <location>
        <position position="52"/>
    </location>
    <ligand>
        <name>heme b</name>
        <dbReference type="ChEBI" id="CHEBI:60344"/>
        <note>ligand shared between dimeric partners</note>
    </ligand>
    <ligandPart>
        <name>Fe</name>
        <dbReference type="ChEBI" id="CHEBI:18248"/>
    </ligandPart>
</feature>
<evidence type="ECO:0000256" key="5">
    <source>
        <dbReference type="ARBA" id="ARBA00022723"/>
    </source>
</evidence>
<evidence type="ECO:0000256" key="2">
    <source>
        <dbReference type="ARBA" id="ARBA00008093"/>
    </source>
</evidence>
<keyword evidence="4 9" id="KW-0349">Heme</keyword>
<dbReference type="GO" id="GO:0008199">
    <property type="term" value="F:ferric iron binding"/>
    <property type="evidence" value="ECO:0007669"/>
    <property type="project" value="InterPro"/>
</dbReference>
<feature type="binding site" evidence="8">
    <location>
        <position position="18"/>
    </location>
    <ligand>
        <name>Fe cation</name>
        <dbReference type="ChEBI" id="CHEBI:24875"/>
        <label>1</label>
    </ligand>
</feature>
<comment type="similarity">
    <text evidence="2 7 9">Belongs to the bacterioferritin family.</text>
</comment>
<evidence type="ECO:0000256" key="1">
    <source>
        <dbReference type="ARBA" id="ARBA00001970"/>
    </source>
</evidence>
<name>A0A840VME5_9PROT</name>
<comment type="cofactor">
    <cofactor evidence="1">
        <name>heme b</name>
        <dbReference type="ChEBI" id="CHEBI:60344"/>
    </cofactor>
</comment>
<dbReference type="PROSITE" id="PS00549">
    <property type="entry name" value="BACTERIOFERRITIN"/>
    <property type="match status" value="1"/>
</dbReference>
<accession>A0A840VME5</accession>
<keyword evidence="12" id="KW-1185">Reference proteome</keyword>
<dbReference type="InterPro" id="IPR009040">
    <property type="entry name" value="Ferritin-like_diiron"/>
</dbReference>
<sequence length="160" mass="18656">MKGDPKVIEYLNEALRHELTAVNQYWLHYRMLENWGFKELAARWRAESIEEMRHADLLIARTLFLEGHPNMQTLGALHIGSQVPDMVVNDLHAEIEARNLYADAAHYCHSAKDLVTRDLFEQLMHDEEVHIDFLETQRDLINQLGSARYLSQYLGNIKAE</sequence>
<dbReference type="RefSeq" id="WP_183265647.1">
    <property type="nucleotide sequence ID" value="NZ_JACHFJ010000002.1"/>
</dbReference>
<feature type="binding site" evidence="8">
    <location>
        <position position="51"/>
    </location>
    <ligand>
        <name>Fe cation</name>
        <dbReference type="ChEBI" id="CHEBI:24875"/>
        <label>1</label>
    </ligand>
</feature>
<feature type="binding site" evidence="8">
    <location>
        <position position="50"/>
    </location>
    <ligand>
        <name>Fe cation</name>
        <dbReference type="ChEBI" id="CHEBI:24875"/>
        <label>3</label>
    </ligand>
</feature>
<dbReference type="InterPro" id="IPR009078">
    <property type="entry name" value="Ferritin-like_SF"/>
</dbReference>
<feature type="binding site" evidence="8">
    <location>
        <position position="51"/>
    </location>
    <ligand>
        <name>Fe cation</name>
        <dbReference type="ChEBI" id="CHEBI:24875"/>
        <label>2</label>
    </ligand>
</feature>
<feature type="binding site" evidence="8">
    <location>
        <position position="54"/>
    </location>
    <ligand>
        <name>Fe cation</name>
        <dbReference type="ChEBI" id="CHEBI:24875"/>
        <label>1</label>
    </ligand>
</feature>
<keyword evidence="6 7" id="KW-0408">Iron</keyword>
<dbReference type="Gene3D" id="1.20.1260.10">
    <property type="match status" value="1"/>
</dbReference>
<dbReference type="GO" id="GO:0004322">
    <property type="term" value="F:ferroxidase activity"/>
    <property type="evidence" value="ECO:0007669"/>
    <property type="project" value="UniProtKB-EC"/>
</dbReference>
<dbReference type="Pfam" id="PF00210">
    <property type="entry name" value="Ferritin"/>
    <property type="match status" value="1"/>
</dbReference>
<evidence type="ECO:0000313" key="12">
    <source>
        <dbReference type="Proteomes" id="UP000553706"/>
    </source>
</evidence>
<comment type="caution">
    <text evidence="11">The sequence shown here is derived from an EMBL/GenBank/DDBJ whole genome shotgun (WGS) entry which is preliminary data.</text>
</comment>
<dbReference type="InterPro" id="IPR008331">
    <property type="entry name" value="Ferritin_DPS_dom"/>
</dbReference>
<dbReference type="EMBL" id="JACHFJ010000002">
    <property type="protein sequence ID" value="MBB5372640.1"/>
    <property type="molecule type" value="Genomic_DNA"/>
</dbReference>